<dbReference type="Proteomes" id="UP000287394">
    <property type="component" value="Chromosome"/>
</dbReference>
<protein>
    <submittedName>
        <fullName evidence="1">Uncharacterized protein</fullName>
    </submittedName>
</protein>
<gene>
    <name evidence="1" type="ORF">CCAX7_13370</name>
</gene>
<dbReference type="SUPFAM" id="SSF49785">
    <property type="entry name" value="Galactose-binding domain-like"/>
    <property type="match status" value="1"/>
</dbReference>
<reference evidence="1 2" key="1">
    <citation type="journal article" date="2019" name="Int. J. Syst. Evol. Microbiol.">
        <title>Capsulimonas corticalis gen. nov., sp. nov., an aerobic capsulated bacterium, of a novel bacterial order, Capsulimonadales ord. nov., of the class Armatimonadia of the phylum Armatimonadetes.</title>
        <authorList>
            <person name="Li J."/>
            <person name="Kudo C."/>
            <person name="Tonouchi A."/>
        </authorList>
    </citation>
    <scope>NUCLEOTIDE SEQUENCE [LARGE SCALE GENOMIC DNA]</scope>
    <source>
        <strain evidence="1 2">AX-7</strain>
    </source>
</reference>
<dbReference type="InterPro" id="IPR008979">
    <property type="entry name" value="Galactose-bd-like_sf"/>
</dbReference>
<dbReference type="InterPro" id="IPR006103">
    <property type="entry name" value="Glyco_hydro_2_cat"/>
</dbReference>
<dbReference type="Gene3D" id="3.20.20.80">
    <property type="entry name" value="Glycosidases"/>
    <property type="match status" value="1"/>
</dbReference>
<proteinExistence type="predicted"/>
<dbReference type="RefSeq" id="WP_119324440.1">
    <property type="nucleotide sequence ID" value="NZ_AP025739.1"/>
</dbReference>
<dbReference type="KEGG" id="ccot:CCAX7_13370"/>
<sequence>MNHSQSFSLLPSFFLFTAAAGSLIVLTSCAHSDTKAAAAPANAALAVRLVKSGGGFHLERGGKPYFIKGAGGDASPQLLKASGGNSIRTWGSDGLGPVLTQAQSLGMTVTAGIWLGHKDQGFDYHNPAQVAAQYKAAQEAILKYRDSPSLLIWAIGNEMENGSEDDPAMWKAIEDIAAIAKKLDPNHPTMTVFAEVGGNKVAQLNKYCPDIDILGINSYAGASSVADRYKTAGGVKPFVITEFGPPGTWELPKNSWGAAPEPTSTEKAKFYRDAYEKSVLGQPLSLGSYTFLWGHKQEATATWFGMLLPDGSKLAPVDALTQLWSGKAPAALCPAIDKIALDGPDKVPAGSQITATLAASSPQKYPLTVKWVLQGDPDAHLTGGAPEGVPDVYPDAIQTSDTQRAVVKVPATGGPYRLFAYVSDGHKAGAVANIPIYATGGAAPSSAGTKAALPLVIYDEATGDTPFTPSGYMGNTGAIQMDPAFAEAPHAGKTSLKAQYTAGDNWAGVVWQSPANDWGDRPGGWNLTGAKQLTFWARGDQGGEVVSFSYGLLGKDKKYSDSGSGKLGNVALTKEWKQYMIDLSGQDLTRIKTGFAWVVAGQGHPVTFYLDDIAYR</sequence>
<evidence type="ECO:0000313" key="2">
    <source>
        <dbReference type="Proteomes" id="UP000287394"/>
    </source>
</evidence>
<name>A0A402D4I2_9BACT</name>
<dbReference type="InterPro" id="IPR017853">
    <property type="entry name" value="GH"/>
</dbReference>
<dbReference type="SUPFAM" id="SSF51445">
    <property type="entry name" value="(Trans)glycosidases"/>
    <property type="match status" value="1"/>
</dbReference>
<dbReference type="GO" id="GO:0005975">
    <property type="term" value="P:carbohydrate metabolic process"/>
    <property type="evidence" value="ECO:0007669"/>
    <property type="project" value="InterPro"/>
</dbReference>
<dbReference type="GO" id="GO:0004553">
    <property type="term" value="F:hydrolase activity, hydrolyzing O-glycosyl compounds"/>
    <property type="evidence" value="ECO:0007669"/>
    <property type="project" value="InterPro"/>
</dbReference>
<dbReference type="AlphaFoldDB" id="A0A402D4I2"/>
<accession>A0A402D4I2</accession>
<evidence type="ECO:0000313" key="1">
    <source>
        <dbReference type="EMBL" id="BDI29286.1"/>
    </source>
</evidence>
<dbReference type="Pfam" id="PF02836">
    <property type="entry name" value="Glyco_hydro_2_C"/>
    <property type="match status" value="1"/>
</dbReference>
<dbReference type="OrthoDB" id="9801077at2"/>
<dbReference type="Gene3D" id="2.60.120.430">
    <property type="entry name" value="Galactose-binding lectin"/>
    <property type="match status" value="1"/>
</dbReference>
<organism evidence="1 2">
    <name type="scientific">Capsulimonas corticalis</name>
    <dbReference type="NCBI Taxonomy" id="2219043"/>
    <lineage>
        <taxon>Bacteria</taxon>
        <taxon>Bacillati</taxon>
        <taxon>Armatimonadota</taxon>
        <taxon>Armatimonadia</taxon>
        <taxon>Capsulimonadales</taxon>
        <taxon>Capsulimonadaceae</taxon>
        <taxon>Capsulimonas</taxon>
    </lineage>
</organism>
<keyword evidence="2" id="KW-1185">Reference proteome</keyword>
<dbReference type="EMBL" id="AP025739">
    <property type="protein sequence ID" value="BDI29286.1"/>
    <property type="molecule type" value="Genomic_DNA"/>
</dbReference>